<dbReference type="Pfam" id="PF19628">
    <property type="entry name" value="DUF6132"/>
    <property type="match status" value="1"/>
</dbReference>
<evidence type="ECO:0000313" key="2">
    <source>
        <dbReference type="EMBL" id="SCY75487.1"/>
    </source>
</evidence>
<keyword evidence="1" id="KW-0472">Membrane</keyword>
<keyword evidence="3" id="KW-1185">Reference proteome</keyword>
<evidence type="ECO:0000256" key="1">
    <source>
        <dbReference type="SAM" id="Phobius"/>
    </source>
</evidence>
<keyword evidence="1" id="KW-1133">Transmembrane helix</keyword>
<protein>
    <recommendedName>
        <fullName evidence="4">YtxH domain-containing protein</fullName>
    </recommendedName>
</protein>
<evidence type="ECO:0008006" key="4">
    <source>
        <dbReference type="Google" id="ProtNLM"/>
    </source>
</evidence>
<feature type="transmembrane region" description="Helical" evidence="1">
    <location>
        <begin position="37"/>
        <end position="53"/>
    </location>
</feature>
<reference evidence="2 3" key="1">
    <citation type="submission" date="2016-10" db="EMBL/GenBank/DDBJ databases">
        <authorList>
            <person name="Varghese N."/>
            <person name="Submissions S."/>
        </authorList>
    </citation>
    <scope>NUCLEOTIDE SEQUENCE [LARGE SCALE GENOMIC DNA]</scope>
    <source>
        <strain evidence="2 3">CGMCC 1.6859</strain>
    </source>
</reference>
<organism evidence="2 3">
    <name type="scientific">Flavobacterium anhuiense</name>
    <dbReference type="NCBI Taxonomy" id="459526"/>
    <lineage>
        <taxon>Bacteria</taxon>
        <taxon>Pseudomonadati</taxon>
        <taxon>Bacteroidota</taxon>
        <taxon>Flavobacteriia</taxon>
        <taxon>Flavobacteriales</taxon>
        <taxon>Flavobacteriaceae</taxon>
        <taxon>Flavobacterium</taxon>
    </lineage>
</organism>
<evidence type="ECO:0000313" key="3">
    <source>
        <dbReference type="Proteomes" id="UP000199307"/>
    </source>
</evidence>
<dbReference type="InterPro" id="IPR045764">
    <property type="entry name" value="DUF6132"/>
</dbReference>
<name>A0ABY0M0H2_9FLAO</name>
<accession>A0ABY0M0H2</accession>
<keyword evidence="1" id="KW-0812">Transmembrane</keyword>
<proteinExistence type="predicted"/>
<sequence>MLAIIGIIVGAVAGYLYWKFVGCSSGSCAITSSPMNSTLYGALMGGLLFSIFKKERQQDDISRNN</sequence>
<comment type="caution">
    <text evidence="2">The sequence shown here is derived from an EMBL/GenBank/DDBJ whole genome shotgun (WGS) entry which is preliminary data.</text>
</comment>
<dbReference type="Proteomes" id="UP000199307">
    <property type="component" value="Unassembled WGS sequence"/>
</dbReference>
<dbReference type="EMBL" id="FMVC01000005">
    <property type="protein sequence ID" value="SCY75487.1"/>
    <property type="molecule type" value="Genomic_DNA"/>
</dbReference>
<gene>
    <name evidence="2" type="ORF">SAMN02927916_3207</name>
</gene>